<feature type="signal peptide" evidence="1">
    <location>
        <begin position="1"/>
        <end position="32"/>
    </location>
</feature>
<accession>A0A1I7GYP2</accession>
<evidence type="ECO:0000313" key="3">
    <source>
        <dbReference type="EMBL" id="SFU53543.1"/>
    </source>
</evidence>
<protein>
    <submittedName>
        <fullName evidence="3">Beta-N-acetylglucosaminidase</fullName>
    </submittedName>
</protein>
<proteinExistence type="predicted"/>
<dbReference type="STRING" id="155865.SAMN05216515_11128"/>
<feature type="chain" id="PRO_5011797160" evidence="1">
    <location>
        <begin position="33"/>
        <end position="557"/>
    </location>
</feature>
<dbReference type="InterPro" id="IPR025883">
    <property type="entry name" value="Cadherin-like_domain"/>
</dbReference>
<dbReference type="RefSeq" id="WP_090471083.1">
    <property type="nucleotide sequence ID" value="NZ_FOWF01000011.1"/>
</dbReference>
<name>A0A1I7GYP2_9FIRM</name>
<dbReference type="EMBL" id="FPBT01000010">
    <property type="protein sequence ID" value="SFU53543.1"/>
    <property type="molecule type" value="Genomic_DNA"/>
</dbReference>
<evidence type="ECO:0000313" key="4">
    <source>
        <dbReference type="Proteomes" id="UP000198817"/>
    </source>
</evidence>
<keyword evidence="1" id="KW-0732">Signal</keyword>
<dbReference type="Pfam" id="PF12733">
    <property type="entry name" value="Cadherin-like"/>
    <property type="match status" value="1"/>
</dbReference>
<dbReference type="Gene3D" id="2.30.30.40">
    <property type="entry name" value="SH3 Domains"/>
    <property type="match status" value="1"/>
</dbReference>
<keyword evidence="4" id="KW-1185">Reference proteome</keyword>
<reference evidence="3 4" key="1">
    <citation type="submission" date="2016-10" db="EMBL/GenBank/DDBJ databases">
        <authorList>
            <person name="de Groot N.N."/>
        </authorList>
    </citation>
    <scope>NUCLEOTIDE SEQUENCE [LARGE SCALE GENOMIC DNA]</scope>
    <source>
        <strain evidence="3 4">KHGC13</strain>
    </source>
</reference>
<dbReference type="AlphaFoldDB" id="A0A1I7GYP2"/>
<evidence type="ECO:0000256" key="1">
    <source>
        <dbReference type="SAM" id="SignalP"/>
    </source>
</evidence>
<evidence type="ECO:0000259" key="2">
    <source>
        <dbReference type="Pfam" id="PF12733"/>
    </source>
</evidence>
<gene>
    <name evidence="3" type="ORF">SAMN05216508_11024</name>
</gene>
<organism evidence="3 4">
    <name type="scientific">Eubacterium pyruvativorans</name>
    <dbReference type="NCBI Taxonomy" id="155865"/>
    <lineage>
        <taxon>Bacteria</taxon>
        <taxon>Bacillati</taxon>
        <taxon>Bacillota</taxon>
        <taxon>Clostridia</taxon>
        <taxon>Eubacteriales</taxon>
        <taxon>Eubacteriaceae</taxon>
        <taxon>Eubacterium</taxon>
    </lineage>
</organism>
<sequence>MRLNVLKRCTAGLLVGLTVLVTAFGYADAAYAGVTEAPYGKVTAVKKLTVRRAAGTDAAAQYSVRAHQVLFVCGEANGKINNGRGIWYRVRTGQGTGYVRADQVSEMKPATGGVPAGAQNGKSVAAAAEAGSEGKLLSSRAAAKNASVDVISAQRPSYVTKAGFPSTYLPYLAKLHLLHPNWKFTPVATNLDWKQAAAAQTAYTNRNLTWYSFPDSFKSVQQGDYNYLTNQYVGKDGSSFVAASPKAVKYYMDPRNWLTESGIFMFESNGYHSYQNLTMVRKVVKNNSILYRKANSNYFVSGGKKYDISSVYLASKSYNELGTGTKMISGKTSPYVGYYNAYNIGASDAAGGGAMNGLAYAKSAGWNSLQKAIVEGARFLRNGYINNRQDNAYLEHFNVLNGLSNVSTHEYMTCVYAGESMAQTIASNYRQYGILDSAIEFFIPVYRNMPLATSGKPSTSSAKDNNNYLKTLTLQAGTKKYTKISAGALNYHTSFKTTVPASADSVKISAAPASRTAAKVTGTGTFRIAPGTNTLYVKCKSSSGITRTYRITVVRKN</sequence>
<dbReference type="Proteomes" id="UP000198817">
    <property type="component" value="Unassembled WGS sequence"/>
</dbReference>
<dbReference type="OrthoDB" id="9816557at2"/>
<feature type="domain" description="Cadherin-like beta-sandwich-like" evidence="2">
    <location>
        <begin position="491"/>
        <end position="556"/>
    </location>
</feature>